<keyword evidence="1" id="KW-0677">Repeat</keyword>
<dbReference type="STRING" id="153721.MYP_2719"/>
<dbReference type="OrthoDB" id="9814069at2"/>
<evidence type="ECO:0000256" key="3">
    <source>
        <dbReference type="PROSITE-ProRule" id="PRU00339"/>
    </source>
</evidence>
<dbReference type="PROSITE" id="PS50293">
    <property type="entry name" value="TPR_REGION"/>
    <property type="match status" value="1"/>
</dbReference>
<evidence type="ECO:0000313" key="5">
    <source>
        <dbReference type="EMBL" id="GAL85490.1"/>
    </source>
</evidence>
<dbReference type="SMART" id="SM00028">
    <property type="entry name" value="TPR"/>
    <property type="match status" value="4"/>
</dbReference>
<dbReference type="Proteomes" id="UP000030185">
    <property type="component" value="Unassembled WGS sequence"/>
</dbReference>
<dbReference type="Gene3D" id="1.25.40.10">
    <property type="entry name" value="Tetratricopeptide repeat domain"/>
    <property type="match status" value="2"/>
</dbReference>
<evidence type="ECO:0000256" key="1">
    <source>
        <dbReference type="ARBA" id="ARBA00022737"/>
    </source>
</evidence>
<dbReference type="InterPro" id="IPR050498">
    <property type="entry name" value="Ycf3"/>
</dbReference>
<comment type="caution">
    <text evidence="5">The sequence shown here is derived from an EMBL/GenBank/DDBJ whole genome shotgun (WGS) entry which is preliminary data.</text>
</comment>
<dbReference type="AlphaFoldDB" id="A0A098LEX5"/>
<name>A0A098LEX5_9BACT</name>
<keyword evidence="4" id="KW-1133">Transmembrane helix</keyword>
<feature type="repeat" description="TPR" evidence="3">
    <location>
        <begin position="177"/>
        <end position="210"/>
    </location>
</feature>
<dbReference type="Pfam" id="PF00515">
    <property type="entry name" value="TPR_1"/>
    <property type="match status" value="1"/>
</dbReference>
<evidence type="ECO:0000256" key="4">
    <source>
        <dbReference type="SAM" id="Phobius"/>
    </source>
</evidence>
<feature type="repeat" description="TPR" evidence="3">
    <location>
        <begin position="110"/>
        <end position="143"/>
    </location>
</feature>
<dbReference type="Pfam" id="PF13181">
    <property type="entry name" value="TPR_8"/>
    <property type="match status" value="1"/>
</dbReference>
<keyword evidence="6" id="KW-1185">Reference proteome</keyword>
<dbReference type="InterPro" id="IPR019734">
    <property type="entry name" value="TPR_rpt"/>
</dbReference>
<feature type="transmembrane region" description="Helical" evidence="4">
    <location>
        <begin position="14"/>
        <end position="36"/>
    </location>
</feature>
<dbReference type="PANTHER" id="PTHR44858">
    <property type="entry name" value="TETRATRICOPEPTIDE REPEAT PROTEIN 6"/>
    <property type="match status" value="1"/>
</dbReference>
<dbReference type="PANTHER" id="PTHR44858:SF1">
    <property type="entry name" value="UDP-N-ACETYLGLUCOSAMINE--PEPTIDE N-ACETYLGLUCOSAMINYLTRANSFERASE SPINDLY-RELATED"/>
    <property type="match status" value="1"/>
</dbReference>
<keyword evidence="2 3" id="KW-0802">TPR repeat</keyword>
<protein>
    <submittedName>
        <fullName evidence="5">SHNi-TPR family protein</fullName>
    </submittedName>
</protein>
<proteinExistence type="predicted"/>
<dbReference type="EMBL" id="BBLT01000005">
    <property type="protein sequence ID" value="GAL85490.1"/>
    <property type="molecule type" value="Genomic_DNA"/>
</dbReference>
<keyword evidence="4" id="KW-0472">Membrane</keyword>
<dbReference type="PROSITE" id="PS50005">
    <property type="entry name" value="TPR"/>
    <property type="match status" value="2"/>
</dbReference>
<accession>A0A098LEX5</accession>
<gene>
    <name evidence="5" type="ORF">MYP_2719</name>
</gene>
<evidence type="ECO:0000256" key="2">
    <source>
        <dbReference type="ARBA" id="ARBA00022803"/>
    </source>
</evidence>
<dbReference type="eggNOG" id="COG0457">
    <property type="taxonomic scope" value="Bacteria"/>
</dbReference>
<sequence>MSTNSKNQKKSGKIFLWTILSIVGFVIVGISVYYYFNIKYSKVAYERALLAMNTKDYYNATDYCHLSLYYDNTNENAFLLLAKINQDLGFYDEMLKYTNLALKHTDDPDASYFYLLGRAHYALHNTTEAVENFEKSKTMSPYIDSSDIFLGRIKFAQREYAASLENYNSFLKKDRSVNAYTERGHCYYSLKNYQNALKDFDKATTLKPSLGEIYYYKALCNFALGNTSTACMECGNAINKGFEAANELAEKNCLMAQ</sequence>
<reference evidence="5 6" key="1">
    <citation type="submission" date="2014-09" db="EMBL/GenBank/DDBJ databases">
        <title>Sporocytophaga myxococcoides PG-01 genome sequencing.</title>
        <authorList>
            <person name="Liu L."/>
            <person name="Gao P.J."/>
            <person name="Chen G.J."/>
            <person name="Wang L.S."/>
        </authorList>
    </citation>
    <scope>NUCLEOTIDE SEQUENCE [LARGE SCALE GENOMIC DNA]</scope>
    <source>
        <strain evidence="5 6">PG-01</strain>
    </source>
</reference>
<evidence type="ECO:0000313" key="6">
    <source>
        <dbReference type="Proteomes" id="UP000030185"/>
    </source>
</evidence>
<dbReference type="SUPFAM" id="SSF48452">
    <property type="entry name" value="TPR-like"/>
    <property type="match status" value="2"/>
</dbReference>
<dbReference type="RefSeq" id="WP_045464219.1">
    <property type="nucleotide sequence ID" value="NZ_BBLT01000005.1"/>
</dbReference>
<dbReference type="InterPro" id="IPR011990">
    <property type="entry name" value="TPR-like_helical_dom_sf"/>
</dbReference>
<organism evidence="5 6">
    <name type="scientific">Sporocytophaga myxococcoides</name>
    <dbReference type="NCBI Taxonomy" id="153721"/>
    <lineage>
        <taxon>Bacteria</taxon>
        <taxon>Pseudomonadati</taxon>
        <taxon>Bacteroidota</taxon>
        <taxon>Cytophagia</taxon>
        <taxon>Cytophagales</taxon>
        <taxon>Cytophagaceae</taxon>
        <taxon>Sporocytophaga</taxon>
    </lineage>
</organism>
<keyword evidence="4" id="KW-0812">Transmembrane</keyword>